<dbReference type="Gene3D" id="3.40.50.1000">
    <property type="entry name" value="HAD superfamily/HAD-like"/>
    <property type="match status" value="1"/>
</dbReference>
<reference evidence="5 6" key="1">
    <citation type="submission" date="2023-08" db="EMBL/GenBank/DDBJ databases">
        <title>Oxalobacteraceae gen .nov., isolated from river sludge outside the plant.</title>
        <authorList>
            <person name="Zhao S.Y."/>
        </authorList>
    </citation>
    <scope>NUCLEOTIDE SEQUENCE [LARGE SCALE GENOMIC DNA]</scope>
    <source>
        <strain evidence="5 6">R-40</strain>
    </source>
</reference>
<evidence type="ECO:0000313" key="6">
    <source>
        <dbReference type="Proteomes" id="UP001225596"/>
    </source>
</evidence>
<proteinExistence type="inferred from homology"/>
<evidence type="ECO:0000256" key="1">
    <source>
        <dbReference type="ARBA" id="ARBA00005199"/>
    </source>
</evidence>
<keyword evidence="4" id="KW-0479">Metal-binding</keyword>
<dbReference type="NCBIfam" id="TIGR00685">
    <property type="entry name" value="T6PP"/>
    <property type="match status" value="1"/>
</dbReference>
<dbReference type="InterPro" id="IPR036412">
    <property type="entry name" value="HAD-like_sf"/>
</dbReference>
<dbReference type="EMBL" id="JAUYVH010000014">
    <property type="protein sequence ID" value="MDQ9171961.1"/>
    <property type="molecule type" value="Genomic_DNA"/>
</dbReference>
<comment type="similarity">
    <text evidence="2 4">Belongs to the trehalose phosphatase family.</text>
</comment>
<dbReference type="SUPFAM" id="SSF56784">
    <property type="entry name" value="HAD-like"/>
    <property type="match status" value="1"/>
</dbReference>
<dbReference type="InterPro" id="IPR003337">
    <property type="entry name" value="Trehalose_PPase"/>
</dbReference>
<evidence type="ECO:0000256" key="2">
    <source>
        <dbReference type="ARBA" id="ARBA00008770"/>
    </source>
</evidence>
<dbReference type="InterPro" id="IPR023214">
    <property type="entry name" value="HAD_sf"/>
</dbReference>
<dbReference type="InterPro" id="IPR044651">
    <property type="entry name" value="OTSB-like"/>
</dbReference>
<sequence length="260" mass="28896">MVPLFSDAGLRRLDEIVGPDLLCVFDFDGTLAPIVPQPDKAILPQEVLQRLSALAAHVPLAILTGRSVADIRSRVAFEPNYIIGNHGSEGMPGWHVNSDDYRKLCRTWKEVLSQALGDKQRFGPATWIEDKGFSLTVHYRAAPESELVKKNLSALFAQAIPAARVIEGKCIFNLLPPNAPHKGDALEKLMEISGARHAIYVGDDVTDEDAFQLRRQDIMTVRVEYFAGSAAEFYLPHWPDIVGFLDELIRRLQELQPSGV</sequence>
<comment type="cofactor">
    <cofactor evidence="4">
        <name>Mg(2+)</name>
        <dbReference type="ChEBI" id="CHEBI:18420"/>
    </cofactor>
</comment>
<dbReference type="NCBIfam" id="TIGR01484">
    <property type="entry name" value="HAD-SF-IIB"/>
    <property type="match status" value="1"/>
</dbReference>
<dbReference type="PANTHER" id="PTHR43768">
    <property type="entry name" value="TREHALOSE 6-PHOSPHATE PHOSPHATASE"/>
    <property type="match status" value="1"/>
</dbReference>
<dbReference type="Gene3D" id="3.30.70.1020">
    <property type="entry name" value="Trehalose-6-phosphate phosphatase related protein, domain 2"/>
    <property type="match status" value="1"/>
</dbReference>
<name>A0ABU1BU61_9BURK</name>
<keyword evidence="3 4" id="KW-0378">Hydrolase</keyword>
<comment type="catalytic activity">
    <reaction evidence="4">
        <text>alpha,alpha-trehalose 6-phosphate + H2O = alpha,alpha-trehalose + phosphate</text>
        <dbReference type="Rhea" id="RHEA:23420"/>
        <dbReference type="ChEBI" id="CHEBI:15377"/>
        <dbReference type="ChEBI" id="CHEBI:16551"/>
        <dbReference type="ChEBI" id="CHEBI:43474"/>
        <dbReference type="ChEBI" id="CHEBI:58429"/>
        <dbReference type="EC" id="3.1.3.12"/>
    </reaction>
</comment>
<gene>
    <name evidence="5" type="primary">otsB</name>
    <name evidence="5" type="ORF">Q8A64_16220</name>
</gene>
<comment type="function">
    <text evidence="4">Removes the phosphate from trehalose 6-phosphate to produce free trehalose.</text>
</comment>
<dbReference type="RefSeq" id="WP_338437941.1">
    <property type="nucleotide sequence ID" value="NZ_JAUYVH010000014.1"/>
</dbReference>
<dbReference type="InterPro" id="IPR006379">
    <property type="entry name" value="HAD-SF_hydro_IIB"/>
</dbReference>
<comment type="pathway">
    <text evidence="1 4">Glycan biosynthesis; trehalose biosynthesis.</text>
</comment>
<evidence type="ECO:0000256" key="4">
    <source>
        <dbReference type="RuleBase" id="RU361117"/>
    </source>
</evidence>
<organism evidence="5 6">
    <name type="scientific">Keguizhuia sedimenti</name>
    <dbReference type="NCBI Taxonomy" id="3064264"/>
    <lineage>
        <taxon>Bacteria</taxon>
        <taxon>Pseudomonadati</taxon>
        <taxon>Pseudomonadota</taxon>
        <taxon>Betaproteobacteria</taxon>
        <taxon>Burkholderiales</taxon>
        <taxon>Oxalobacteraceae</taxon>
        <taxon>Keguizhuia</taxon>
    </lineage>
</organism>
<keyword evidence="4" id="KW-0460">Magnesium</keyword>
<protein>
    <recommendedName>
        <fullName evidence="4">Trehalose 6-phosphate phosphatase</fullName>
        <ecNumber evidence="4">3.1.3.12</ecNumber>
    </recommendedName>
</protein>
<evidence type="ECO:0000256" key="3">
    <source>
        <dbReference type="ARBA" id="ARBA00022801"/>
    </source>
</evidence>
<dbReference type="EC" id="3.1.3.12" evidence="4"/>
<evidence type="ECO:0000313" key="5">
    <source>
        <dbReference type="EMBL" id="MDQ9171961.1"/>
    </source>
</evidence>
<dbReference type="Pfam" id="PF02358">
    <property type="entry name" value="Trehalose_PPase"/>
    <property type="match status" value="1"/>
</dbReference>
<dbReference type="PANTHER" id="PTHR43768:SF3">
    <property type="entry name" value="TREHALOSE 6-PHOSPHATE PHOSPHATASE"/>
    <property type="match status" value="1"/>
</dbReference>
<keyword evidence="6" id="KW-1185">Reference proteome</keyword>
<dbReference type="GO" id="GO:0004805">
    <property type="term" value="F:trehalose-phosphatase activity"/>
    <property type="evidence" value="ECO:0007669"/>
    <property type="project" value="UniProtKB-EC"/>
</dbReference>
<dbReference type="Proteomes" id="UP001225596">
    <property type="component" value="Unassembled WGS sequence"/>
</dbReference>
<comment type="caution">
    <text evidence="5">The sequence shown here is derived from an EMBL/GenBank/DDBJ whole genome shotgun (WGS) entry which is preliminary data.</text>
</comment>
<accession>A0ABU1BU61</accession>